<feature type="non-terminal residue" evidence="1">
    <location>
        <position position="1"/>
    </location>
</feature>
<dbReference type="AlphaFoldDB" id="A0A699T099"/>
<dbReference type="EMBL" id="BKCJ011203827">
    <property type="protein sequence ID" value="GFD03270.1"/>
    <property type="molecule type" value="Genomic_DNA"/>
</dbReference>
<proteinExistence type="predicted"/>
<organism evidence="1">
    <name type="scientific">Tanacetum cinerariifolium</name>
    <name type="common">Dalmatian daisy</name>
    <name type="synonym">Chrysanthemum cinerariifolium</name>
    <dbReference type="NCBI Taxonomy" id="118510"/>
    <lineage>
        <taxon>Eukaryota</taxon>
        <taxon>Viridiplantae</taxon>
        <taxon>Streptophyta</taxon>
        <taxon>Embryophyta</taxon>
        <taxon>Tracheophyta</taxon>
        <taxon>Spermatophyta</taxon>
        <taxon>Magnoliopsida</taxon>
        <taxon>eudicotyledons</taxon>
        <taxon>Gunneridae</taxon>
        <taxon>Pentapetalae</taxon>
        <taxon>asterids</taxon>
        <taxon>campanulids</taxon>
        <taxon>Asterales</taxon>
        <taxon>Asteraceae</taxon>
        <taxon>Asteroideae</taxon>
        <taxon>Anthemideae</taxon>
        <taxon>Anthemidinae</taxon>
        <taxon>Tanacetum</taxon>
    </lineage>
</organism>
<comment type="caution">
    <text evidence="1">The sequence shown here is derived from an EMBL/GenBank/DDBJ whole genome shotgun (WGS) entry which is preliminary data.</text>
</comment>
<sequence>PDKFMFSLEAELSEMKRRRKVQASASGQAQVAPVYTDDKGEPLTPTSAWRVADKLAKVAMMRKSVNRVSDLHGFEDARF</sequence>
<protein>
    <submittedName>
        <fullName evidence="1">Uncharacterized protein</fullName>
    </submittedName>
</protein>
<accession>A0A699T099</accession>
<name>A0A699T099_TANCI</name>
<reference evidence="1" key="1">
    <citation type="journal article" date="2019" name="Sci. Rep.">
        <title>Draft genome of Tanacetum cinerariifolium, the natural source of mosquito coil.</title>
        <authorList>
            <person name="Yamashiro T."/>
            <person name="Shiraishi A."/>
            <person name="Satake H."/>
            <person name="Nakayama K."/>
        </authorList>
    </citation>
    <scope>NUCLEOTIDE SEQUENCE</scope>
</reference>
<evidence type="ECO:0000313" key="1">
    <source>
        <dbReference type="EMBL" id="GFD03270.1"/>
    </source>
</evidence>
<gene>
    <name evidence="1" type="ORF">Tci_875239</name>
</gene>